<accession>A0A915BZC0</accession>
<protein>
    <submittedName>
        <fullName evidence="2">Uncharacterized protein</fullName>
    </submittedName>
</protein>
<evidence type="ECO:0000313" key="1">
    <source>
        <dbReference type="Proteomes" id="UP000887569"/>
    </source>
</evidence>
<sequence>MTIKIHKSPTVDEFFCGSTGAEKNSRIQIRVGNKTLNREKMVLLQTLYSPNSQLQLQ</sequence>
<evidence type="ECO:0000313" key="2">
    <source>
        <dbReference type="WBParaSite" id="PgR071_g006_t03"/>
    </source>
</evidence>
<keyword evidence="1" id="KW-1185">Reference proteome</keyword>
<dbReference type="AlphaFoldDB" id="A0A915BZC0"/>
<name>A0A915BZC0_PARUN</name>
<dbReference type="Proteomes" id="UP000887569">
    <property type="component" value="Unplaced"/>
</dbReference>
<reference evidence="2" key="1">
    <citation type="submission" date="2022-11" db="UniProtKB">
        <authorList>
            <consortium name="WormBaseParasite"/>
        </authorList>
    </citation>
    <scope>IDENTIFICATION</scope>
</reference>
<dbReference type="WBParaSite" id="PgR071_g006_t03">
    <property type="protein sequence ID" value="PgR071_g006_t03"/>
    <property type="gene ID" value="PgR071_g006"/>
</dbReference>
<proteinExistence type="predicted"/>
<organism evidence="1 2">
    <name type="scientific">Parascaris univalens</name>
    <name type="common">Nematode worm</name>
    <dbReference type="NCBI Taxonomy" id="6257"/>
    <lineage>
        <taxon>Eukaryota</taxon>
        <taxon>Metazoa</taxon>
        <taxon>Ecdysozoa</taxon>
        <taxon>Nematoda</taxon>
        <taxon>Chromadorea</taxon>
        <taxon>Rhabditida</taxon>
        <taxon>Spirurina</taxon>
        <taxon>Ascaridomorpha</taxon>
        <taxon>Ascaridoidea</taxon>
        <taxon>Ascarididae</taxon>
        <taxon>Parascaris</taxon>
    </lineage>
</organism>